<feature type="region of interest" description="Disordered" evidence="3">
    <location>
        <begin position="1"/>
        <end position="21"/>
    </location>
</feature>
<gene>
    <name evidence="5" type="ORF">CONLIGDRAFT_708838</name>
</gene>
<reference evidence="5 6" key="1">
    <citation type="submission" date="2016-10" db="EMBL/GenBank/DDBJ databases">
        <title>Draft genome sequence of Coniochaeta ligniaria NRRL30616, a lignocellulolytic fungus for bioabatement of inhibitors in plant biomass hydrolysates.</title>
        <authorList>
            <consortium name="DOE Joint Genome Institute"/>
            <person name="Jimenez D.J."/>
            <person name="Hector R.E."/>
            <person name="Riley R."/>
            <person name="Sun H."/>
            <person name="Grigoriev I.V."/>
            <person name="Van Elsas J.D."/>
            <person name="Nichols N.N."/>
        </authorList>
    </citation>
    <scope>NUCLEOTIDE SEQUENCE [LARGE SCALE GENOMIC DNA]</scope>
    <source>
        <strain evidence="5 6">NRRL 30616</strain>
    </source>
</reference>
<comment type="similarity">
    <text evidence="1">Belongs to the NmrA-type oxidoreductase family.</text>
</comment>
<protein>
    <submittedName>
        <fullName evidence="5">NAD(P)-binding protein</fullName>
    </submittedName>
</protein>
<keyword evidence="6" id="KW-1185">Reference proteome</keyword>
<name>A0A1J7JED9_9PEZI</name>
<evidence type="ECO:0000256" key="3">
    <source>
        <dbReference type="SAM" id="MobiDB-lite"/>
    </source>
</evidence>
<evidence type="ECO:0000256" key="2">
    <source>
        <dbReference type="ARBA" id="ARBA00022857"/>
    </source>
</evidence>
<dbReference type="Gene3D" id="3.40.50.720">
    <property type="entry name" value="NAD(P)-binding Rossmann-like Domain"/>
    <property type="match status" value="1"/>
</dbReference>
<dbReference type="InterPro" id="IPR036291">
    <property type="entry name" value="NAD(P)-bd_dom_sf"/>
</dbReference>
<organism evidence="5 6">
    <name type="scientific">Coniochaeta ligniaria NRRL 30616</name>
    <dbReference type="NCBI Taxonomy" id="1408157"/>
    <lineage>
        <taxon>Eukaryota</taxon>
        <taxon>Fungi</taxon>
        <taxon>Dikarya</taxon>
        <taxon>Ascomycota</taxon>
        <taxon>Pezizomycotina</taxon>
        <taxon>Sordariomycetes</taxon>
        <taxon>Sordariomycetidae</taxon>
        <taxon>Coniochaetales</taxon>
        <taxon>Coniochaetaceae</taxon>
        <taxon>Coniochaeta</taxon>
    </lineage>
</organism>
<accession>A0A1J7JED9</accession>
<dbReference type="InterPro" id="IPR008030">
    <property type="entry name" value="NmrA-like"/>
</dbReference>
<dbReference type="InParanoid" id="A0A1J7JED9"/>
<feature type="domain" description="NmrA-like" evidence="4">
    <location>
        <begin position="22"/>
        <end position="300"/>
    </location>
</feature>
<evidence type="ECO:0000259" key="4">
    <source>
        <dbReference type="Pfam" id="PF05368"/>
    </source>
</evidence>
<dbReference type="STRING" id="1408157.A0A1J7JED9"/>
<keyword evidence="2" id="KW-0521">NADP</keyword>
<dbReference type="Gene3D" id="3.90.25.10">
    <property type="entry name" value="UDP-galactose 4-epimerase, domain 1"/>
    <property type="match status" value="1"/>
</dbReference>
<dbReference type="CDD" id="cd05251">
    <property type="entry name" value="NmrA_like_SDR_a"/>
    <property type="match status" value="1"/>
</dbReference>
<dbReference type="AlphaFoldDB" id="A0A1J7JED9"/>
<dbReference type="OrthoDB" id="9997102at2759"/>
<dbReference type="Pfam" id="PF05368">
    <property type="entry name" value="NmrA"/>
    <property type="match status" value="1"/>
</dbReference>
<proteinExistence type="inferred from homology"/>
<sequence length="341" mass="36841">MSAQKTFVVTHNHKPPTTPTTQKTILVTGATGRQGSGVITALLSSQTPYTILALTRNPSSPAAQHLATLSPSLHLIQGNLSDIPALFAAATAASSPIWGVYSVQVSMGPGVTEESEVAQGTGLIDAAVAHGVRYFVYSSVDRGGDDASWETQTPIPHFRSKHRIEHHLRAATQPDTKGAGMAWTVLRPVAFMDNLKPGFETSVFLAALRKQLPRNKKVQWVASADIGRFAAMAFDQPEEWQGRAVGLAGDELTMEELSAVFERATGRPARVAYEVFGSLLTTLVRELGLMIGWFASDGYGADVQARRGEYPALMDLEAYLRGNKEWQAGNPRGDKERQAGR</sequence>
<dbReference type="SUPFAM" id="SSF51735">
    <property type="entry name" value="NAD(P)-binding Rossmann-fold domains"/>
    <property type="match status" value="1"/>
</dbReference>
<evidence type="ECO:0000313" key="6">
    <source>
        <dbReference type="Proteomes" id="UP000182658"/>
    </source>
</evidence>
<dbReference type="Proteomes" id="UP000182658">
    <property type="component" value="Unassembled WGS sequence"/>
</dbReference>
<dbReference type="EMBL" id="KV875101">
    <property type="protein sequence ID" value="OIW25954.1"/>
    <property type="molecule type" value="Genomic_DNA"/>
</dbReference>
<evidence type="ECO:0000313" key="5">
    <source>
        <dbReference type="EMBL" id="OIW25954.1"/>
    </source>
</evidence>
<dbReference type="PANTHER" id="PTHR42748:SF25">
    <property type="entry name" value="NMRA FAMILY PROTEIN"/>
    <property type="match status" value="1"/>
</dbReference>
<dbReference type="GO" id="GO:0005634">
    <property type="term" value="C:nucleus"/>
    <property type="evidence" value="ECO:0007669"/>
    <property type="project" value="TreeGrafter"/>
</dbReference>
<dbReference type="PANTHER" id="PTHR42748">
    <property type="entry name" value="NITROGEN METABOLITE REPRESSION PROTEIN NMRA FAMILY MEMBER"/>
    <property type="match status" value="1"/>
</dbReference>
<evidence type="ECO:0000256" key="1">
    <source>
        <dbReference type="ARBA" id="ARBA00006328"/>
    </source>
</evidence>
<dbReference type="InterPro" id="IPR051164">
    <property type="entry name" value="NmrA-like_oxidored"/>
</dbReference>